<dbReference type="Gene3D" id="1.10.10.820">
    <property type="match status" value="1"/>
</dbReference>
<gene>
    <name evidence="4" type="ORF">UJA718_LOCUS45319</name>
    <name evidence="5" type="ORF">UJA718_LOCUS47115</name>
</gene>
<dbReference type="SUPFAM" id="SSF52540">
    <property type="entry name" value="P-loop containing nucleoside triphosphate hydrolases"/>
    <property type="match status" value="1"/>
</dbReference>
<comment type="similarity">
    <text evidence="1">Belongs to the TRAFAC class myosin-kinesin ATPase superfamily. Myosin family.</text>
</comment>
<dbReference type="Gene3D" id="1.20.120.720">
    <property type="entry name" value="Myosin VI head, motor domain, U50 subdomain"/>
    <property type="match status" value="1"/>
</dbReference>
<dbReference type="GO" id="GO:0003779">
    <property type="term" value="F:actin binding"/>
    <property type="evidence" value="ECO:0007669"/>
    <property type="project" value="UniProtKB-KW"/>
</dbReference>
<dbReference type="EMBL" id="CAJOBP010075320">
    <property type="protein sequence ID" value="CAF4896630.1"/>
    <property type="molecule type" value="Genomic_DNA"/>
</dbReference>
<keyword evidence="1" id="KW-0009">Actin-binding</keyword>
<keyword evidence="6" id="KW-1185">Reference proteome</keyword>
<evidence type="ECO:0000256" key="2">
    <source>
        <dbReference type="SAM" id="MobiDB-lite"/>
    </source>
</evidence>
<evidence type="ECO:0000313" key="4">
    <source>
        <dbReference type="EMBL" id="CAF4896630.1"/>
    </source>
</evidence>
<dbReference type="PROSITE" id="PS51456">
    <property type="entry name" value="MYOSIN_MOTOR"/>
    <property type="match status" value="1"/>
</dbReference>
<reference evidence="5" key="1">
    <citation type="submission" date="2021-02" db="EMBL/GenBank/DDBJ databases">
        <authorList>
            <person name="Nowell W R."/>
        </authorList>
    </citation>
    <scope>NUCLEOTIDE SEQUENCE</scope>
</reference>
<comment type="caution">
    <text evidence="5">The sequence shown here is derived from an EMBL/GenBank/DDBJ whole genome shotgun (WGS) entry which is preliminary data.</text>
</comment>
<dbReference type="InterPro" id="IPR001609">
    <property type="entry name" value="Myosin_head_motor_dom-like"/>
</dbReference>
<name>A0A821WZG5_9BILA</name>
<dbReference type="GO" id="GO:0016459">
    <property type="term" value="C:myosin complex"/>
    <property type="evidence" value="ECO:0007669"/>
    <property type="project" value="UniProtKB-KW"/>
</dbReference>
<dbReference type="Proteomes" id="UP000663873">
    <property type="component" value="Unassembled WGS sequence"/>
</dbReference>
<dbReference type="Pfam" id="PF00063">
    <property type="entry name" value="Myosin_head"/>
    <property type="match status" value="1"/>
</dbReference>
<protein>
    <recommendedName>
        <fullName evidence="3">Myosin motor domain-containing protein</fullName>
    </recommendedName>
</protein>
<comment type="caution">
    <text evidence="1">Lacks conserved residue(s) required for the propagation of feature annotation.</text>
</comment>
<keyword evidence="1" id="KW-0505">Motor protein</keyword>
<proteinExistence type="inferred from homology"/>
<feature type="region of interest" description="Disordered" evidence="2">
    <location>
        <begin position="41"/>
        <end position="60"/>
    </location>
</feature>
<evidence type="ECO:0000259" key="3">
    <source>
        <dbReference type="PROSITE" id="PS51456"/>
    </source>
</evidence>
<feature type="non-terminal residue" evidence="5">
    <location>
        <position position="60"/>
    </location>
</feature>
<accession>A0A821WZG5</accession>
<dbReference type="AlphaFoldDB" id="A0A821WZG5"/>
<sequence>DGVDDAEEMRITDEAFDTLGFTTEEKNSMYKCTAAIMHFGNSQWKQRPREEQAEAETTED</sequence>
<dbReference type="InterPro" id="IPR027417">
    <property type="entry name" value="P-loop_NTPase"/>
</dbReference>
<evidence type="ECO:0000313" key="5">
    <source>
        <dbReference type="EMBL" id="CAF4936443.1"/>
    </source>
</evidence>
<organism evidence="5 6">
    <name type="scientific">Rotaria socialis</name>
    <dbReference type="NCBI Taxonomy" id="392032"/>
    <lineage>
        <taxon>Eukaryota</taxon>
        <taxon>Metazoa</taxon>
        <taxon>Spiralia</taxon>
        <taxon>Gnathifera</taxon>
        <taxon>Rotifera</taxon>
        <taxon>Eurotatoria</taxon>
        <taxon>Bdelloidea</taxon>
        <taxon>Philodinida</taxon>
        <taxon>Philodinidae</taxon>
        <taxon>Rotaria</taxon>
    </lineage>
</organism>
<feature type="domain" description="Myosin motor" evidence="3">
    <location>
        <begin position="1"/>
        <end position="60"/>
    </location>
</feature>
<evidence type="ECO:0000256" key="1">
    <source>
        <dbReference type="PROSITE-ProRule" id="PRU00782"/>
    </source>
</evidence>
<dbReference type="GO" id="GO:0005524">
    <property type="term" value="F:ATP binding"/>
    <property type="evidence" value="ECO:0007669"/>
    <property type="project" value="InterPro"/>
</dbReference>
<feature type="non-terminal residue" evidence="5">
    <location>
        <position position="1"/>
    </location>
</feature>
<keyword evidence="1" id="KW-0518">Myosin</keyword>
<evidence type="ECO:0000313" key="6">
    <source>
        <dbReference type="Proteomes" id="UP000663873"/>
    </source>
</evidence>
<dbReference type="EMBL" id="CAJOBP010087657">
    <property type="protein sequence ID" value="CAF4936443.1"/>
    <property type="molecule type" value="Genomic_DNA"/>
</dbReference>
<dbReference type="GO" id="GO:0003774">
    <property type="term" value="F:cytoskeletal motor activity"/>
    <property type="evidence" value="ECO:0007669"/>
    <property type="project" value="InterPro"/>
</dbReference>